<dbReference type="GO" id="GO:0004462">
    <property type="term" value="F:lactoylglutathione lyase activity"/>
    <property type="evidence" value="ECO:0007669"/>
    <property type="project" value="InterPro"/>
</dbReference>
<dbReference type="InterPro" id="IPR029068">
    <property type="entry name" value="Glyas_Bleomycin-R_OHBP_Dase"/>
</dbReference>
<name>A0A382EPV6_9ZZZZ</name>
<evidence type="ECO:0000256" key="1">
    <source>
        <dbReference type="ARBA" id="ARBA00022723"/>
    </source>
</evidence>
<dbReference type="PANTHER" id="PTHR40280">
    <property type="entry name" value="BLR6907 PROTEIN"/>
    <property type="match status" value="1"/>
</dbReference>
<dbReference type="SUPFAM" id="SSF54593">
    <property type="entry name" value="Glyoxalase/Bleomycin resistance protein/Dihydroxybiphenyl dioxygenase"/>
    <property type="match status" value="1"/>
</dbReference>
<dbReference type="PANTHER" id="PTHR40280:SF1">
    <property type="entry name" value="VOC DOMAIN-CONTAINING PROTEIN"/>
    <property type="match status" value="1"/>
</dbReference>
<reference evidence="2" key="1">
    <citation type="submission" date="2018-05" db="EMBL/GenBank/DDBJ databases">
        <authorList>
            <person name="Lanie J.A."/>
            <person name="Ng W.-L."/>
            <person name="Kazmierczak K.M."/>
            <person name="Andrzejewski T.M."/>
            <person name="Davidsen T.M."/>
            <person name="Wayne K.J."/>
            <person name="Tettelin H."/>
            <person name="Glass J.I."/>
            <person name="Rusch D."/>
            <person name="Podicherti R."/>
            <person name="Tsui H.-C.T."/>
            <person name="Winkler M.E."/>
        </authorList>
    </citation>
    <scope>NUCLEOTIDE SEQUENCE</scope>
</reference>
<feature type="non-terminal residue" evidence="2">
    <location>
        <position position="71"/>
    </location>
</feature>
<dbReference type="GO" id="GO:0046872">
    <property type="term" value="F:metal ion binding"/>
    <property type="evidence" value="ECO:0007669"/>
    <property type="project" value="UniProtKB-KW"/>
</dbReference>
<keyword evidence="1" id="KW-0479">Metal-binding</keyword>
<dbReference type="EMBL" id="UINC01045700">
    <property type="protein sequence ID" value="SVB52770.1"/>
    <property type="molecule type" value="Genomic_DNA"/>
</dbReference>
<gene>
    <name evidence="2" type="ORF">METZ01_LOCUS205624</name>
</gene>
<evidence type="ECO:0008006" key="3">
    <source>
        <dbReference type="Google" id="ProtNLM"/>
    </source>
</evidence>
<dbReference type="InterPro" id="IPR018146">
    <property type="entry name" value="Glyoxalase_1_CS"/>
</dbReference>
<evidence type="ECO:0000313" key="2">
    <source>
        <dbReference type="EMBL" id="SVB52770.1"/>
    </source>
</evidence>
<accession>A0A382EPV6</accession>
<dbReference type="AlphaFoldDB" id="A0A382EPV6"/>
<protein>
    <recommendedName>
        <fullName evidence="3">Glyoxalase/fosfomycin resistance/dioxygenase domain-containing protein</fullName>
    </recommendedName>
</protein>
<dbReference type="PROSITE" id="PS00934">
    <property type="entry name" value="GLYOXALASE_I_1"/>
    <property type="match status" value="1"/>
</dbReference>
<proteinExistence type="predicted"/>
<organism evidence="2">
    <name type="scientific">marine metagenome</name>
    <dbReference type="NCBI Taxonomy" id="408172"/>
    <lineage>
        <taxon>unclassified sequences</taxon>
        <taxon>metagenomes</taxon>
        <taxon>ecological metagenomes</taxon>
    </lineage>
</organism>
<sequence length="71" mass="8030">MVVKATYDRSIQNIGNILLMEHVNVLVPDQQIAINFYISALGLTRDPYMMVGQDNLWANAGKQQFHLPTRG</sequence>